<proteinExistence type="predicted"/>
<reference evidence="2" key="1">
    <citation type="submission" date="2006-05" db="EMBL/GenBank/DDBJ databases">
        <title>Annotation of the draft genome assembly of Desulfuromonas acetoxidans DSM 684.</title>
        <authorList>
            <consortium name="US DOE Joint Genome Institute (JGI-ORNL)"/>
            <person name="Larimer F."/>
            <person name="Land M."/>
            <person name="Hauser L."/>
        </authorList>
    </citation>
    <scope>NUCLEOTIDE SEQUENCE [LARGE SCALE GENOMIC DNA]</scope>
    <source>
        <strain evidence="2">DSM 684</strain>
    </source>
</reference>
<feature type="transmembrane region" description="Helical" evidence="1">
    <location>
        <begin position="98"/>
        <end position="121"/>
    </location>
</feature>
<keyword evidence="3" id="KW-1185">Reference proteome</keyword>
<protein>
    <recommendedName>
        <fullName evidence="4">Transmembrane protein</fullName>
    </recommendedName>
</protein>
<evidence type="ECO:0000256" key="1">
    <source>
        <dbReference type="SAM" id="Phobius"/>
    </source>
</evidence>
<comment type="caution">
    <text evidence="2">The sequence shown here is derived from an EMBL/GenBank/DDBJ whole genome shotgun (WGS) entry which is preliminary data.</text>
</comment>
<dbReference type="AlphaFoldDB" id="Q1JWB0"/>
<name>Q1JWB0_DESA6</name>
<accession>Q1JWB0</accession>
<gene>
    <name evidence="2" type="ORF">Dace_0372</name>
</gene>
<keyword evidence="1" id="KW-0472">Membrane</keyword>
<evidence type="ECO:0000313" key="3">
    <source>
        <dbReference type="Proteomes" id="UP000005695"/>
    </source>
</evidence>
<dbReference type="EMBL" id="AAEW02000023">
    <property type="protein sequence ID" value="EAT14511.1"/>
    <property type="molecule type" value="Genomic_DNA"/>
</dbReference>
<sequence>MGDAEDTRPSWLRYAGWALVPLLLFLFGQYLEGPPYRVIVRSGPFLIAVVGVTALASTFVWHLLRYPPLLGFIYVVTVSMGFIWSAQHYYDGGKHSDYLAFLLLWAVPMGINCSLFLNSLFAPFKLVSPQGEVAVEHSDAEWPVGHFDVRLFTVSQDGGREHLYYELRGGPPLPEGFFLDGYSHDHFVSLKEHWGLIMEQRLHRFTTPITLYETIIKFGETQQLVQKYELEIETFFNG</sequence>
<dbReference type="Proteomes" id="UP000005695">
    <property type="component" value="Unassembled WGS sequence"/>
</dbReference>
<organism evidence="2 3">
    <name type="scientific">Desulfuromonas acetoxidans (strain DSM 684 / 11070)</name>
    <dbReference type="NCBI Taxonomy" id="281689"/>
    <lineage>
        <taxon>Bacteria</taxon>
        <taxon>Pseudomonadati</taxon>
        <taxon>Thermodesulfobacteriota</taxon>
        <taxon>Desulfuromonadia</taxon>
        <taxon>Desulfuromonadales</taxon>
        <taxon>Desulfuromonadaceae</taxon>
        <taxon>Desulfuromonas</taxon>
    </lineage>
</organism>
<dbReference type="RefSeq" id="WP_006002564.1">
    <property type="nucleotide sequence ID" value="NZ_AAEW02000023.1"/>
</dbReference>
<reference evidence="2" key="2">
    <citation type="submission" date="2006-05" db="EMBL/GenBank/DDBJ databases">
        <title>Sequencing of the draft genome and assembly of Desulfuromonas acetoxidans DSM 684.</title>
        <authorList>
            <consortium name="US DOE Joint Genome Institute (JGI-PGF)"/>
            <person name="Copeland A."/>
            <person name="Lucas S."/>
            <person name="Lapidus A."/>
            <person name="Barry K."/>
            <person name="Detter J.C."/>
            <person name="Glavina del Rio T."/>
            <person name="Hammon N."/>
            <person name="Israni S."/>
            <person name="Dalin E."/>
            <person name="Tice H."/>
            <person name="Bruce D."/>
            <person name="Pitluck S."/>
            <person name="Richardson P."/>
        </authorList>
    </citation>
    <scope>NUCLEOTIDE SEQUENCE [LARGE SCALE GENOMIC DNA]</scope>
    <source>
        <strain evidence="2">DSM 684</strain>
    </source>
</reference>
<evidence type="ECO:0000313" key="2">
    <source>
        <dbReference type="EMBL" id="EAT14511.1"/>
    </source>
</evidence>
<keyword evidence="1" id="KW-0812">Transmembrane</keyword>
<keyword evidence="1" id="KW-1133">Transmembrane helix</keyword>
<feature type="transmembrane region" description="Helical" evidence="1">
    <location>
        <begin position="12"/>
        <end position="31"/>
    </location>
</feature>
<feature type="transmembrane region" description="Helical" evidence="1">
    <location>
        <begin position="69"/>
        <end position="86"/>
    </location>
</feature>
<feature type="transmembrane region" description="Helical" evidence="1">
    <location>
        <begin position="43"/>
        <end position="63"/>
    </location>
</feature>
<evidence type="ECO:0008006" key="4">
    <source>
        <dbReference type="Google" id="ProtNLM"/>
    </source>
</evidence>